<accession>A0A8G0PD94</accession>
<sequence length="107" mass="11993">MVRPDADALHAVEDTCRYLTLENCQVEWPPPWKIDTIARRLRARPVLVHVWDGYQVVACPNKEHEHLCLFDPSGIKTNDTMASLTLRSGSSTSGPPARGAWVTQIAR</sequence>
<keyword evidence="3" id="KW-1185">Reference proteome</keyword>
<gene>
    <name evidence="2" type="ORF">H0G86_005624</name>
</gene>
<organism evidence="2 3">
    <name type="scientific">Trichoderma simmonsii</name>
    <dbReference type="NCBI Taxonomy" id="1491479"/>
    <lineage>
        <taxon>Eukaryota</taxon>
        <taxon>Fungi</taxon>
        <taxon>Dikarya</taxon>
        <taxon>Ascomycota</taxon>
        <taxon>Pezizomycotina</taxon>
        <taxon>Sordariomycetes</taxon>
        <taxon>Hypocreomycetidae</taxon>
        <taxon>Hypocreales</taxon>
        <taxon>Hypocreaceae</taxon>
        <taxon>Trichoderma</taxon>
    </lineage>
</organism>
<evidence type="ECO:0000313" key="3">
    <source>
        <dbReference type="Proteomes" id="UP000826661"/>
    </source>
</evidence>
<dbReference type="Proteomes" id="UP000826661">
    <property type="component" value="Chromosome III"/>
</dbReference>
<name>A0A8G0PD94_9HYPO</name>
<protein>
    <submittedName>
        <fullName evidence="2">Uncharacterized protein</fullName>
    </submittedName>
</protein>
<feature type="region of interest" description="Disordered" evidence="1">
    <location>
        <begin position="86"/>
        <end position="107"/>
    </location>
</feature>
<dbReference type="EMBL" id="CP075866">
    <property type="protein sequence ID" value="QYS98445.1"/>
    <property type="molecule type" value="Genomic_DNA"/>
</dbReference>
<dbReference type="AlphaFoldDB" id="A0A8G0PD94"/>
<evidence type="ECO:0000256" key="1">
    <source>
        <dbReference type="SAM" id="MobiDB-lite"/>
    </source>
</evidence>
<proteinExistence type="predicted"/>
<reference evidence="2 3" key="1">
    <citation type="journal article" date="2021" name="BMC Genomics">
        <title>Telomere-to-telomere genome assembly of asparaginase-producing Trichoderma simmonsii.</title>
        <authorList>
            <person name="Chung D."/>
            <person name="Kwon Y.M."/>
            <person name="Yang Y."/>
        </authorList>
    </citation>
    <scope>NUCLEOTIDE SEQUENCE [LARGE SCALE GENOMIC DNA]</scope>
    <source>
        <strain evidence="2 3">GH-Sj1</strain>
    </source>
</reference>
<evidence type="ECO:0000313" key="2">
    <source>
        <dbReference type="EMBL" id="QYS98445.1"/>
    </source>
</evidence>
<feature type="compositionally biased region" description="Low complexity" evidence="1">
    <location>
        <begin position="86"/>
        <end position="96"/>
    </location>
</feature>